<keyword evidence="6" id="KW-1185">Reference proteome</keyword>
<dbReference type="PROSITE" id="PS00329">
    <property type="entry name" value="HSP70_2"/>
    <property type="match status" value="1"/>
</dbReference>
<evidence type="ECO:0000256" key="1">
    <source>
        <dbReference type="ARBA" id="ARBA00022741"/>
    </source>
</evidence>
<dbReference type="PROSITE" id="PS00297">
    <property type="entry name" value="HSP70_1"/>
    <property type="match status" value="1"/>
</dbReference>
<evidence type="ECO:0000313" key="5">
    <source>
        <dbReference type="EMBL" id="OQS53868.1"/>
    </source>
</evidence>
<dbReference type="AlphaFoldDB" id="A0A1W0E3R3"/>
<dbReference type="OrthoDB" id="434160at2759"/>
<dbReference type="InterPro" id="IPR013126">
    <property type="entry name" value="Hsp_70_fam"/>
</dbReference>
<dbReference type="Proteomes" id="UP000192758">
    <property type="component" value="Unassembled WGS sequence"/>
</dbReference>
<feature type="region of interest" description="Disordered" evidence="4">
    <location>
        <begin position="639"/>
        <end position="675"/>
    </location>
</feature>
<dbReference type="SUPFAM" id="SSF100920">
    <property type="entry name" value="Heat shock protein 70kD (HSP70), peptide-binding domain"/>
    <property type="match status" value="1"/>
</dbReference>
<evidence type="ECO:0000256" key="2">
    <source>
        <dbReference type="ARBA" id="ARBA00022840"/>
    </source>
</evidence>
<evidence type="ECO:0000256" key="3">
    <source>
        <dbReference type="RuleBase" id="RU003322"/>
    </source>
</evidence>
<comment type="similarity">
    <text evidence="3">Belongs to the heat shock protein 70 family.</text>
</comment>
<evidence type="ECO:0000313" key="6">
    <source>
        <dbReference type="Proteomes" id="UP000192758"/>
    </source>
</evidence>
<sequence length="675" mass="76173">MFKLWNFLLQTNATSAQKPKVYVGIDLGTTFSCVGIFHQDRSFEYLNFGGETPDTIPSVVYVDKFKTGESPLISVGYEAQAKNKASQTSDNFFYGFKRLMGLLANHKEVAGFKKSVTYDVERKIVDNKVAINVFPVILNDKSKIEFSPTDLSAFLLSKIHQLITSKYEILSVVITTPSYFSVEQEEETRKAGQMAGFEKIKIAKEPTAACIEYAQTADLKVDKEESTLVFDLGGGTFDISIVEVENDMDDGQKNSTLTVAKYCGDNFLGGENVNDYLFDHFKTLIPHTLSQDEALTLRLIIEKFKINSCTRWKTDPNAVMKDVFFDANKQRYELSLTQAEFNKLSQPVYDKIDHLLFNKEIGLFRPMNTNKNQLDKPVDISTIKKIVLVGGSTRIPYIKEYLKNKFKNVPIYDSIDPDKSVAAGAARLCMNSDSASGDSSLTMLDITTLPIGICVSDGSFKPILEKDLVIPIEQHEVFTTVRDNQSAITVEVASGMRQMFKDNHPIGKFDFQLDELQPRGVPQIQVSCKMDANYKLTVTAMDLKTKKKFEKVFKTDYISGNKDFINKMLEDAKKHKAEDEELGALLTQKRLYTQGLEEYEKQLTNAKNLSEDKKLHFETVLQTLKEWYSANENSVKSDEMERQVARLGESAQELAQAISASGEKKEEEPKKEDVL</sequence>
<dbReference type="InterPro" id="IPR043129">
    <property type="entry name" value="ATPase_NBD"/>
</dbReference>
<keyword evidence="1 3" id="KW-0547">Nucleotide-binding</keyword>
<keyword evidence="2 3" id="KW-0067">ATP-binding</keyword>
<comment type="caution">
    <text evidence="5">The sequence shown here is derived from an EMBL/GenBank/DDBJ whole genome shotgun (WGS) entry which is preliminary data.</text>
</comment>
<dbReference type="SUPFAM" id="SSF53067">
    <property type="entry name" value="Actin-like ATPase domain"/>
    <property type="match status" value="2"/>
</dbReference>
<organism evidence="5 6">
    <name type="scientific">Ecytonucleospora hepatopenaei</name>
    <dbReference type="NCBI Taxonomy" id="646526"/>
    <lineage>
        <taxon>Eukaryota</taxon>
        <taxon>Fungi</taxon>
        <taxon>Fungi incertae sedis</taxon>
        <taxon>Microsporidia</taxon>
        <taxon>Enterocytozoonidae</taxon>
        <taxon>Ecytonucleospora</taxon>
    </lineage>
</organism>
<dbReference type="InterPro" id="IPR029047">
    <property type="entry name" value="HSP70_peptide-bd_sf"/>
</dbReference>
<accession>A0A1W0E3R3</accession>
<dbReference type="Pfam" id="PF00012">
    <property type="entry name" value="HSP70"/>
    <property type="match status" value="1"/>
</dbReference>
<dbReference type="PROSITE" id="PS01036">
    <property type="entry name" value="HSP70_3"/>
    <property type="match status" value="1"/>
</dbReference>
<dbReference type="GO" id="GO:0140662">
    <property type="term" value="F:ATP-dependent protein folding chaperone"/>
    <property type="evidence" value="ECO:0007669"/>
    <property type="project" value="InterPro"/>
</dbReference>
<dbReference type="PRINTS" id="PR00301">
    <property type="entry name" value="HEATSHOCK70"/>
</dbReference>
<dbReference type="GO" id="GO:0005524">
    <property type="term" value="F:ATP binding"/>
    <property type="evidence" value="ECO:0007669"/>
    <property type="project" value="UniProtKB-KW"/>
</dbReference>
<dbReference type="Gene3D" id="3.30.420.40">
    <property type="match status" value="2"/>
</dbReference>
<dbReference type="PANTHER" id="PTHR19375">
    <property type="entry name" value="HEAT SHOCK PROTEIN 70KDA"/>
    <property type="match status" value="1"/>
</dbReference>
<dbReference type="EMBL" id="MNPJ01000024">
    <property type="protein sequence ID" value="OQS53868.1"/>
    <property type="molecule type" value="Genomic_DNA"/>
</dbReference>
<dbReference type="STRING" id="646526.A0A1W0E3R3"/>
<dbReference type="VEuPathDB" id="MicrosporidiaDB:EHP00_690"/>
<protein>
    <submittedName>
        <fullName evidence="5">Hsp70</fullName>
    </submittedName>
</protein>
<evidence type="ECO:0000256" key="4">
    <source>
        <dbReference type="SAM" id="MobiDB-lite"/>
    </source>
</evidence>
<proteinExistence type="inferred from homology"/>
<gene>
    <name evidence="5" type="primary">hsp70</name>
    <name evidence="5" type="ORF">EHP00_690</name>
</gene>
<dbReference type="InterPro" id="IPR018181">
    <property type="entry name" value="Heat_shock_70_CS"/>
</dbReference>
<dbReference type="Gene3D" id="2.60.34.10">
    <property type="entry name" value="Substrate Binding Domain Of DNAk, Chain A, domain 1"/>
    <property type="match status" value="1"/>
</dbReference>
<feature type="compositionally biased region" description="Basic and acidic residues" evidence="4">
    <location>
        <begin position="662"/>
        <end position="675"/>
    </location>
</feature>
<name>A0A1W0E3R3_9MICR</name>
<dbReference type="Gene3D" id="3.90.640.10">
    <property type="entry name" value="Actin, Chain A, domain 4"/>
    <property type="match status" value="1"/>
</dbReference>
<reference evidence="5 6" key="1">
    <citation type="journal article" date="2017" name="Environ. Microbiol.">
        <title>Decay of the glycolytic pathway and adaptation to intranuclear parasitism within Enterocytozoonidae microsporidia.</title>
        <authorList>
            <person name="Wiredu Boakye D."/>
            <person name="Jaroenlak P."/>
            <person name="Prachumwat A."/>
            <person name="Williams T.A."/>
            <person name="Bateman K.S."/>
            <person name="Itsathitphaisarn O."/>
            <person name="Sritunyalucksana K."/>
            <person name="Paszkiewicz K.H."/>
            <person name="Moore K.A."/>
            <person name="Stentiford G.D."/>
            <person name="Williams B.A."/>
        </authorList>
    </citation>
    <scope>NUCLEOTIDE SEQUENCE [LARGE SCALE GENOMIC DNA]</scope>
    <source>
        <strain evidence="5 6">TH1</strain>
    </source>
</reference>